<keyword evidence="2" id="KW-0472">Membrane</keyword>
<feature type="compositionally biased region" description="Basic and acidic residues" evidence="1">
    <location>
        <begin position="251"/>
        <end position="264"/>
    </location>
</feature>
<protein>
    <recommendedName>
        <fullName evidence="3">DUF6382 domain-containing protein</fullName>
    </recommendedName>
</protein>
<sequence>MKSLRIDFAMNRGHEMIVDAENGIRRNELDEIELNMLQAHSIPRLLPMEWIELDGCVSFRYKTAGKRLLTHRFHLQPLTPEEYYRLLLAIVETLDDCKHYMLRPEGCLLQEHCLFVGESVDDVGIAYLPLNDPNPEKGGKAGELLALAVRWTAYVREPVGIDHQRILRELEGGESWSGLRQTLQVMAAHTEQSGRHVRTGASDGWGVGRPKMKGSYESLHGSADVAATDEDWPSGTPKPYFGNGGWPPGEETPHADEEKNEREASSGSKRTVAVALAALAIAFIWRFVYGSAPDRTGLLFSGLLTAATLGLLAAVWRKNEASQGERSWRSAA</sequence>
<feature type="region of interest" description="Disordered" evidence="1">
    <location>
        <begin position="190"/>
        <end position="209"/>
    </location>
</feature>
<feature type="transmembrane region" description="Helical" evidence="2">
    <location>
        <begin position="298"/>
        <end position="316"/>
    </location>
</feature>
<reference evidence="4 5" key="1">
    <citation type="submission" date="2021-04" db="EMBL/GenBank/DDBJ databases">
        <title>Draft genome sequence of Paenibacillus cisolokensis, LC2-13A.</title>
        <authorList>
            <person name="Uke A."/>
            <person name="Chhe C."/>
            <person name="Baramee S."/>
            <person name="Kosugi A."/>
        </authorList>
    </citation>
    <scope>NUCLEOTIDE SEQUENCE [LARGE SCALE GENOMIC DNA]</scope>
    <source>
        <strain evidence="4 5">LC2-13A</strain>
    </source>
</reference>
<evidence type="ECO:0000313" key="4">
    <source>
        <dbReference type="EMBL" id="GIQ66078.1"/>
    </source>
</evidence>
<organism evidence="4 5">
    <name type="scientific">Paenibacillus cisolokensis</name>
    <dbReference type="NCBI Taxonomy" id="1658519"/>
    <lineage>
        <taxon>Bacteria</taxon>
        <taxon>Bacillati</taxon>
        <taxon>Bacillota</taxon>
        <taxon>Bacilli</taxon>
        <taxon>Bacillales</taxon>
        <taxon>Paenibacillaceae</taxon>
        <taxon>Paenibacillus</taxon>
    </lineage>
</organism>
<keyword evidence="2" id="KW-0812">Transmembrane</keyword>
<dbReference type="Pfam" id="PF19909">
    <property type="entry name" value="DUF6382"/>
    <property type="match status" value="1"/>
</dbReference>
<gene>
    <name evidence="4" type="ORF">PACILC2_46460</name>
</gene>
<dbReference type="Proteomes" id="UP000680304">
    <property type="component" value="Unassembled WGS sequence"/>
</dbReference>
<proteinExistence type="predicted"/>
<keyword evidence="2" id="KW-1133">Transmembrane helix</keyword>
<evidence type="ECO:0000256" key="1">
    <source>
        <dbReference type="SAM" id="MobiDB-lite"/>
    </source>
</evidence>
<dbReference type="InterPro" id="IPR045962">
    <property type="entry name" value="DUF6382"/>
</dbReference>
<accession>A0ABQ4NDL9</accession>
<feature type="region of interest" description="Disordered" evidence="1">
    <location>
        <begin position="218"/>
        <end position="268"/>
    </location>
</feature>
<evidence type="ECO:0000259" key="3">
    <source>
        <dbReference type="Pfam" id="PF19909"/>
    </source>
</evidence>
<comment type="caution">
    <text evidence="4">The sequence shown here is derived from an EMBL/GenBank/DDBJ whole genome shotgun (WGS) entry which is preliminary data.</text>
</comment>
<feature type="domain" description="DUF6382" evidence="3">
    <location>
        <begin position="16"/>
        <end position="136"/>
    </location>
</feature>
<evidence type="ECO:0000256" key="2">
    <source>
        <dbReference type="SAM" id="Phobius"/>
    </source>
</evidence>
<dbReference type="RefSeq" id="WP_213530628.1">
    <property type="nucleotide sequence ID" value="NZ_BOVJ01000165.1"/>
</dbReference>
<keyword evidence="5" id="KW-1185">Reference proteome</keyword>
<feature type="transmembrane region" description="Helical" evidence="2">
    <location>
        <begin position="272"/>
        <end position="292"/>
    </location>
</feature>
<name>A0ABQ4NDL9_9BACL</name>
<dbReference type="EMBL" id="BOVJ01000165">
    <property type="protein sequence ID" value="GIQ66078.1"/>
    <property type="molecule type" value="Genomic_DNA"/>
</dbReference>
<evidence type="ECO:0000313" key="5">
    <source>
        <dbReference type="Proteomes" id="UP000680304"/>
    </source>
</evidence>